<dbReference type="SUPFAM" id="SSF55729">
    <property type="entry name" value="Acyl-CoA N-acyltransferases (Nat)"/>
    <property type="match status" value="1"/>
</dbReference>
<comment type="caution">
    <text evidence="4">The sequence shown here is derived from an EMBL/GenBank/DDBJ whole genome shotgun (WGS) entry which is preliminary data.</text>
</comment>
<dbReference type="CDD" id="cd04301">
    <property type="entry name" value="NAT_SF"/>
    <property type="match status" value="1"/>
</dbReference>
<feature type="domain" description="N-acetyltransferase" evidence="3">
    <location>
        <begin position="2"/>
        <end position="150"/>
    </location>
</feature>
<dbReference type="InterPro" id="IPR016181">
    <property type="entry name" value="Acyl_CoA_acyltransferase"/>
</dbReference>
<dbReference type="PROSITE" id="PS51186">
    <property type="entry name" value="GNAT"/>
    <property type="match status" value="1"/>
</dbReference>
<name>A0ABU3ADQ6_9FLAO</name>
<evidence type="ECO:0000259" key="3">
    <source>
        <dbReference type="PROSITE" id="PS51186"/>
    </source>
</evidence>
<evidence type="ECO:0000256" key="1">
    <source>
        <dbReference type="ARBA" id="ARBA00022679"/>
    </source>
</evidence>
<protein>
    <submittedName>
        <fullName evidence="4">GNAT family N-acetyltransferase</fullName>
    </submittedName>
</protein>
<reference evidence="4 5" key="1">
    <citation type="submission" date="2023-09" db="EMBL/GenBank/DDBJ databases">
        <authorList>
            <person name="Rey-Velasco X."/>
        </authorList>
    </citation>
    <scope>NUCLEOTIDE SEQUENCE [LARGE SCALE GENOMIC DNA]</scope>
    <source>
        <strain evidence="4 5">F388</strain>
    </source>
</reference>
<organism evidence="4 5">
    <name type="scientific">Croceitalea rosinachiae</name>
    <dbReference type="NCBI Taxonomy" id="3075596"/>
    <lineage>
        <taxon>Bacteria</taxon>
        <taxon>Pseudomonadati</taxon>
        <taxon>Bacteroidota</taxon>
        <taxon>Flavobacteriia</taxon>
        <taxon>Flavobacteriales</taxon>
        <taxon>Flavobacteriaceae</taxon>
        <taxon>Croceitalea</taxon>
    </lineage>
</organism>
<evidence type="ECO:0000313" key="5">
    <source>
        <dbReference type="Proteomes" id="UP001255246"/>
    </source>
</evidence>
<dbReference type="PANTHER" id="PTHR10545:SF29">
    <property type="entry name" value="GH14572P-RELATED"/>
    <property type="match status" value="1"/>
</dbReference>
<dbReference type="InterPro" id="IPR000182">
    <property type="entry name" value="GNAT_dom"/>
</dbReference>
<sequence>MLKVVRAGHEHLEALIPLFDAYRVFYEQVSDLNAAKSFLVNRIAKNESVIFLAYDSNTAVGFVQLYATFSSVSLEPFYILNDLYVTDKFRGKGIGEKLLKKAKSHCIAMNYKGLALETAKENPAQNLYQKLNWEKDVDFLHYFWKTSKSK</sequence>
<accession>A0ABU3ADQ6</accession>
<dbReference type="EMBL" id="JAVRHR010000002">
    <property type="protein sequence ID" value="MDT0607243.1"/>
    <property type="molecule type" value="Genomic_DNA"/>
</dbReference>
<dbReference type="Proteomes" id="UP001255246">
    <property type="component" value="Unassembled WGS sequence"/>
</dbReference>
<keyword evidence="5" id="KW-1185">Reference proteome</keyword>
<dbReference type="Pfam" id="PF00583">
    <property type="entry name" value="Acetyltransf_1"/>
    <property type="match status" value="1"/>
</dbReference>
<gene>
    <name evidence="4" type="ORF">RM706_09390</name>
</gene>
<dbReference type="InterPro" id="IPR051016">
    <property type="entry name" value="Diverse_Substrate_AcTransf"/>
</dbReference>
<evidence type="ECO:0000313" key="4">
    <source>
        <dbReference type="EMBL" id="MDT0607243.1"/>
    </source>
</evidence>
<keyword evidence="1" id="KW-0808">Transferase</keyword>
<keyword evidence="2" id="KW-0012">Acyltransferase</keyword>
<proteinExistence type="predicted"/>
<dbReference type="Gene3D" id="3.40.630.30">
    <property type="match status" value="1"/>
</dbReference>
<dbReference type="PANTHER" id="PTHR10545">
    <property type="entry name" value="DIAMINE N-ACETYLTRANSFERASE"/>
    <property type="match status" value="1"/>
</dbReference>
<evidence type="ECO:0000256" key="2">
    <source>
        <dbReference type="ARBA" id="ARBA00023315"/>
    </source>
</evidence>
<dbReference type="RefSeq" id="WP_311350802.1">
    <property type="nucleotide sequence ID" value="NZ_JAVRHR010000002.1"/>
</dbReference>